<dbReference type="RefSeq" id="WP_156739176.1">
    <property type="nucleotide sequence ID" value="NZ_CACRYJ010000010.1"/>
</dbReference>
<dbReference type="Proteomes" id="UP000419743">
    <property type="component" value="Unassembled WGS sequence"/>
</dbReference>
<dbReference type="EC" id="3.1.-.-" evidence="3"/>
<evidence type="ECO:0000256" key="1">
    <source>
        <dbReference type="ARBA" id="ARBA00006226"/>
    </source>
</evidence>
<keyword evidence="3" id="KW-0378">Hydrolase</keyword>
<evidence type="ECO:0000256" key="2">
    <source>
        <dbReference type="ARBA" id="ARBA00022649"/>
    </source>
</evidence>
<dbReference type="PANTHER" id="PTHR35601:SF1">
    <property type="entry name" value="TOXIN RELE"/>
    <property type="match status" value="1"/>
</dbReference>
<protein>
    <submittedName>
        <fullName evidence="3">Toxin RelE</fullName>
        <ecNumber evidence="3">3.1.-.-</ecNumber>
    </submittedName>
</protein>
<dbReference type="InterPro" id="IPR007712">
    <property type="entry name" value="RelE/ParE_toxin"/>
</dbReference>
<dbReference type="EMBL" id="CACRYJ010000010">
    <property type="protein sequence ID" value="VZO35414.1"/>
    <property type="molecule type" value="Genomic_DNA"/>
</dbReference>
<dbReference type="Gene3D" id="3.30.2310.20">
    <property type="entry name" value="RelE-like"/>
    <property type="match status" value="1"/>
</dbReference>
<dbReference type="Pfam" id="PF05016">
    <property type="entry name" value="ParE_toxin"/>
    <property type="match status" value="1"/>
</dbReference>
<dbReference type="PANTHER" id="PTHR35601">
    <property type="entry name" value="TOXIN RELE"/>
    <property type="match status" value="1"/>
</dbReference>
<reference evidence="3 4" key="1">
    <citation type="submission" date="2019-11" db="EMBL/GenBank/DDBJ databases">
        <authorList>
            <person name="Criscuolo A."/>
        </authorList>
    </citation>
    <scope>NUCLEOTIDE SEQUENCE [LARGE SCALE GENOMIC DNA]</scope>
    <source>
        <strain evidence="3">CIP111667</strain>
    </source>
</reference>
<evidence type="ECO:0000313" key="3">
    <source>
        <dbReference type="EMBL" id="VZO35414.1"/>
    </source>
</evidence>
<accession>A0A7M4DES1</accession>
<dbReference type="GO" id="GO:0016787">
    <property type="term" value="F:hydrolase activity"/>
    <property type="evidence" value="ECO:0007669"/>
    <property type="project" value="UniProtKB-KW"/>
</dbReference>
<organism evidence="3 4">
    <name type="scientific">Occultella aeris</name>
    <dbReference type="NCBI Taxonomy" id="2761496"/>
    <lineage>
        <taxon>Bacteria</taxon>
        <taxon>Bacillati</taxon>
        <taxon>Actinomycetota</taxon>
        <taxon>Actinomycetes</taxon>
        <taxon>Micrococcales</taxon>
        <taxon>Ruaniaceae</taxon>
        <taxon>Occultella</taxon>
    </lineage>
</organism>
<keyword evidence="2" id="KW-1277">Toxin-antitoxin system</keyword>
<comment type="caution">
    <text evidence="3">The sequence shown here is derived from an EMBL/GenBank/DDBJ whole genome shotgun (WGS) entry which is preliminary data.</text>
</comment>
<sequence length="93" mass="10652">MTAAEGEWEVVVTAGAARALERLPEKIAVAVVEFITGQLPTNPRRMSKPLRNELEAWHSARRGDYRVTFRIDEERHALIIGRIEHRSTVYKAR</sequence>
<comment type="similarity">
    <text evidence="1">Belongs to the RelE toxin family.</text>
</comment>
<dbReference type="SUPFAM" id="SSF143011">
    <property type="entry name" value="RelE-like"/>
    <property type="match status" value="1"/>
</dbReference>
<gene>
    <name evidence="3" type="primary">relE</name>
    <name evidence="3" type="ORF">HALOF300_00612</name>
</gene>
<name>A0A7M4DES1_9MICO</name>
<dbReference type="InterPro" id="IPR035093">
    <property type="entry name" value="RelE/ParE_toxin_dom_sf"/>
</dbReference>
<dbReference type="AlphaFoldDB" id="A0A7M4DES1"/>
<keyword evidence="4" id="KW-1185">Reference proteome</keyword>
<evidence type="ECO:0000313" key="4">
    <source>
        <dbReference type="Proteomes" id="UP000419743"/>
    </source>
</evidence>
<proteinExistence type="inferred from homology"/>